<dbReference type="RefSeq" id="WP_307504705.1">
    <property type="nucleotide sequence ID" value="NZ_BAAACE010000028.1"/>
</dbReference>
<sequence>MFYLLTSNKSERNNNIYPIGSELIKKVDSILHDQNSSNLVSNSDFMQSVNRNDIYKTKIKTRL</sequence>
<reference evidence="1 2" key="1">
    <citation type="submission" date="2023-07" db="EMBL/GenBank/DDBJ databases">
        <title>Genomic Encyclopedia of Type Strains, Phase IV (KMG-IV): sequencing the most valuable type-strain genomes for metagenomic binning, comparative biology and taxonomic classification.</title>
        <authorList>
            <person name="Goeker M."/>
        </authorList>
    </citation>
    <scope>NUCLEOTIDE SEQUENCE [LARGE SCALE GENOMIC DNA]</scope>
    <source>
        <strain evidence="1 2">DSM 15049</strain>
    </source>
</reference>
<evidence type="ECO:0000313" key="1">
    <source>
        <dbReference type="EMBL" id="MDQ0556123.1"/>
    </source>
</evidence>
<comment type="caution">
    <text evidence="1">The sequence shown here is derived from an EMBL/GenBank/DDBJ whole genome shotgun (WGS) entry which is preliminary data.</text>
</comment>
<keyword evidence="2" id="KW-1185">Reference proteome</keyword>
<dbReference type="Proteomes" id="UP001232584">
    <property type="component" value="Unassembled WGS sequence"/>
</dbReference>
<accession>A0ABU0MYY9</accession>
<proteinExistence type="predicted"/>
<dbReference type="EMBL" id="JAUSWG010000004">
    <property type="protein sequence ID" value="MDQ0556123.1"/>
    <property type="molecule type" value="Genomic_DNA"/>
</dbReference>
<organism evidence="1 2">
    <name type="scientific">Paraclostridium ghonii</name>
    <dbReference type="NCBI Taxonomy" id="29358"/>
    <lineage>
        <taxon>Bacteria</taxon>
        <taxon>Bacillati</taxon>
        <taxon>Bacillota</taxon>
        <taxon>Clostridia</taxon>
        <taxon>Peptostreptococcales</taxon>
        <taxon>Peptostreptococcaceae</taxon>
        <taxon>Paraclostridium</taxon>
    </lineage>
</organism>
<protein>
    <submittedName>
        <fullName evidence="1">Uncharacterized protein</fullName>
    </submittedName>
</protein>
<name>A0ABU0MYY9_9FIRM</name>
<evidence type="ECO:0000313" key="2">
    <source>
        <dbReference type="Proteomes" id="UP001232584"/>
    </source>
</evidence>
<gene>
    <name evidence="1" type="ORF">QOZ92_001236</name>
</gene>